<accession>A0A4Y2NG47</accession>
<dbReference type="AlphaFoldDB" id="A0A4Y2NG47"/>
<name>A0A4Y2NG47_ARAVE</name>
<protein>
    <submittedName>
        <fullName evidence="1">Uncharacterized protein</fullName>
    </submittedName>
</protein>
<reference evidence="1 2" key="1">
    <citation type="journal article" date="2019" name="Sci. Rep.">
        <title>Orb-weaving spider Araneus ventricosus genome elucidates the spidroin gene catalogue.</title>
        <authorList>
            <person name="Kono N."/>
            <person name="Nakamura H."/>
            <person name="Ohtoshi R."/>
            <person name="Moran D.A.P."/>
            <person name="Shinohara A."/>
            <person name="Yoshida Y."/>
            <person name="Fujiwara M."/>
            <person name="Mori M."/>
            <person name="Tomita M."/>
            <person name="Arakawa K."/>
        </authorList>
    </citation>
    <scope>NUCLEOTIDE SEQUENCE [LARGE SCALE GENOMIC DNA]</scope>
</reference>
<keyword evidence="2" id="KW-1185">Reference proteome</keyword>
<dbReference type="Proteomes" id="UP000499080">
    <property type="component" value="Unassembled WGS sequence"/>
</dbReference>
<comment type="caution">
    <text evidence="1">The sequence shown here is derived from an EMBL/GenBank/DDBJ whole genome shotgun (WGS) entry which is preliminary data.</text>
</comment>
<evidence type="ECO:0000313" key="2">
    <source>
        <dbReference type="Proteomes" id="UP000499080"/>
    </source>
</evidence>
<organism evidence="1 2">
    <name type="scientific">Araneus ventricosus</name>
    <name type="common">Orbweaver spider</name>
    <name type="synonym">Epeira ventricosa</name>
    <dbReference type="NCBI Taxonomy" id="182803"/>
    <lineage>
        <taxon>Eukaryota</taxon>
        <taxon>Metazoa</taxon>
        <taxon>Ecdysozoa</taxon>
        <taxon>Arthropoda</taxon>
        <taxon>Chelicerata</taxon>
        <taxon>Arachnida</taxon>
        <taxon>Araneae</taxon>
        <taxon>Araneomorphae</taxon>
        <taxon>Entelegynae</taxon>
        <taxon>Araneoidea</taxon>
        <taxon>Araneidae</taxon>
        <taxon>Araneus</taxon>
    </lineage>
</organism>
<sequence length="146" mass="16716">MDIQEHSTSRKWRGALHNIPFFCPCIEVGHSRKLDANHNPSNSSHTLHPLVSTYFLKKQPPAEFQVSRPHGLVDFVMSESWYLPLIGIDEVMSRHQLHDSFLYRQAGFLLLVLKCAKSNTNLISYHLRKFQFGGSTALKPNCLTKI</sequence>
<proteinExistence type="predicted"/>
<dbReference type="EMBL" id="BGPR01008894">
    <property type="protein sequence ID" value="GBN36736.1"/>
    <property type="molecule type" value="Genomic_DNA"/>
</dbReference>
<evidence type="ECO:0000313" key="1">
    <source>
        <dbReference type="EMBL" id="GBN36736.1"/>
    </source>
</evidence>
<gene>
    <name evidence="1" type="ORF">AVEN_26638_1</name>
</gene>